<reference evidence="8" key="1">
    <citation type="submission" date="2014-05" db="EMBL/GenBank/DDBJ databases">
        <authorList>
            <person name="Chronopoulou M."/>
        </authorList>
    </citation>
    <scope>NUCLEOTIDE SEQUENCE</scope>
    <source>
        <tissue evidence="8">Whole organism</tissue>
    </source>
</reference>
<evidence type="ECO:0000256" key="3">
    <source>
        <dbReference type="ARBA" id="ARBA00023242"/>
    </source>
</evidence>
<dbReference type="InterPro" id="IPR059141">
    <property type="entry name" value="Beta-prop_Nup120_160"/>
</dbReference>
<keyword evidence="3" id="KW-0539">Nucleus</keyword>
<dbReference type="PANTHER" id="PTHR21286">
    <property type="entry name" value="NUCLEAR PORE COMPLEX PROTEIN NUP160"/>
    <property type="match status" value="1"/>
</dbReference>
<dbReference type="EMBL" id="HACA01014154">
    <property type="protein sequence ID" value="CDW31515.1"/>
    <property type="molecule type" value="Transcribed_RNA"/>
</dbReference>
<dbReference type="InterPro" id="IPR056536">
    <property type="entry name" value="TPR_NUP160_C"/>
</dbReference>
<feature type="domain" description="NUP160 middle TPR" evidence="7">
    <location>
        <begin position="847"/>
        <end position="1112"/>
    </location>
</feature>
<evidence type="ECO:0000259" key="4">
    <source>
        <dbReference type="Pfam" id="PF11715"/>
    </source>
</evidence>
<feature type="domain" description="NUP160 C-terminal TPR" evidence="6">
    <location>
        <begin position="1157"/>
        <end position="1406"/>
    </location>
</feature>
<evidence type="ECO:0000259" key="6">
    <source>
        <dbReference type="Pfam" id="PF23347"/>
    </source>
</evidence>
<accession>A0A0K2U097</accession>
<dbReference type="InterPro" id="IPR056547">
    <property type="entry name" value="NUP160_helical"/>
</dbReference>
<name>A0A0K2U097_LEPSM</name>
<dbReference type="OrthoDB" id="67716at2759"/>
<dbReference type="GO" id="GO:0017056">
    <property type="term" value="F:structural constituent of nuclear pore"/>
    <property type="evidence" value="ECO:0007669"/>
    <property type="project" value="TreeGrafter"/>
</dbReference>
<dbReference type="InterPro" id="IPR021717">
    <property type="entry name" value="Nucleoporin_Nup160"/>
</dbReference>
<sequence>QQLHAGRRVSKEAGFDVNKKEELLERLINIKRMENSPVLMGMREVTPNQTIPEECREFFIDTGGSQSTLQDVKLPDTAGGFAYANAANNRFIIWRTVHDELELTEYSLDTLLHSNKVKFKFQDTPLLEGLSIHETYDSLIILVSTVSSVHKMVFSHPDQLVDPETSIFVSASARTAKDHFHLLTQMGTGPLPSSSASFHTLQDESIFVLANPSGQMTLVRLGNMPGIVSVNSIKSTSYLGRLLGTLSFKSTEASVVSLIIHPLLTDYYIFGLCNDHKLRMWSASTYECITVTDILKYTVEQSLEQGTQNHILKKVHSGGKHLTLAVFLCFSEHSQFCIFKPTRNAGQFSFDHVATIYAPEYDLVDFTVSKSHITALWTSPGGENVLRYASIKSHFDSESSHGGWNNVVLEDTLNPDFNVGSEEFDPRQAYLKQLFHPGRFSIQTLTKTIGIYRRCLNNTLMNEYISIARLREEVCAAVEAEIQNQVTDYEISDEEYIALSHSAWARFYSCATQYHQAGLKPMGLVCDSHSGMVCIVKKSCISFVRSVDALEHLVLKNGIISVDAEDLFYDTQVLCEDVALAQDVISLMRAISLVSSVVTDMMSDEFFNSLHLLVSPEKVAEACATAILVGDEDHPNLNFTQELSARLQQVKDIGKALEILIRISELDNGIVSHSDGIFEKTSVVFSSPMGISIVAESLHQTTRIRFHLARDLIILLQLILTCGSTMGISPKAFVMIHSTFLPRSVVMVHCYFILLWLNETTVTPPPPNSLEQGLRQMNVLSTESSSFDPCGPQLARMSLTCSLTLAELFLNGPGRKARSLLTSDTVSSKPWHSVLLPLVNISAQLLWPKCAVATLPEFLLSACQYMQIQEYTRLLSTWCDWNSHSRLYLLGAALLYMGEPEKACDWMIQAAGGITSDPFLYSQLFKNDNDVDQERLIVLYFLKVIQQFEQCGYSDFVIKLAETAMAICDQNDPDRATLCYILFSYHLKLGHNDEAYDAMVANPDKSRRKDSLRQFVVTLFDRKQLRQLACYPFIDMLEELEMIIESRARSVDLTVNNYYDFLYSFHVMKDNYRKAAYVMYECGMRLGTEVFTKNGLKKQIQCYLSSINCLKLVNQDYAWIIKPVLASPYQSASPKHDVDGQEIILSDHLKPKLEVLEMKDIKKEFELSCARLKLLNKDISYARPGLSPGETVSVLIASNLFEDAIQISSLFNLDFRPIVEGLASRCVRLSQIKNESAWDWIAENNPSGADVRSGSCVDAAWKLLQNIVERLESRGMTSIHKAIVMRLFSLGALIPTWIVNEYKKRNTAELLRLYLIHGYLEDAAYLAIEYVNAVLGKGKEYFGIESMLEANSAPVWLPYTALDHLLLELREHSSDEVYKKLYEEVHGRIQIYLSTAQRISQDKKRIQSRQ</sequence>
<dbReference type="Pfam" id="PF23345">
    <property type="entry name" value="NUP160_helical"/>
    <property type="match status" value="1"/>
</dbReference>
<proteinExistence type="predicted"/>
<dbReference type="Pfam" id="PF23354">
    <property type="entry name" value="TPR_NUP160_120_M"/>
    <property type="match status" value="1"/>
</dbReference>
<dbReference type="InterPro" id="IPR056535">
    <property type="entry name" value="TPR_NUP160_M"/>
</dbReference>
<evidence type="ECO:0000256" key="1">
    <source>
        <dbReference type="ARBA" id="ARBA00004123"/>
    </source>
</evidence>
<dbReference type="GO" id="GO:0005643">
    <property type="term" value="C:nuclear pore"/>
    <property type="evidence" value="ECO:0007669"/>
    <property type="project" value="TreeGrafter"/>
</dbReference>
<feature type="domain" description="Nucleoporin Nup120/160 beta-propeller" evidence="4">
    <location>
        <begin position="90"/>
        <end position="551"/>
    </location>
</feature>
<dbReference type="Pfam" id="PF11715">
    <property type="entry name" value="Beta-prop_Nup120_160"/>
    <property type="match status" value="1"/>
</dbReference>
<keyword evidence="2" id="KW-0813">Transport</keyword>
<comment type="subcellular location">
    <subcellularLocation>
        <location evidence="1">Nucleus</location>
    </subcellularLocation>
</comment>
<evidence type="ECO:0000259" key="5">
    <source>
        <dbReference type="Pfam" id="PF23345"/>
    </source>
</evidence>
<evidence type="ECO:0000313" key="8">
    <source>
        <dbReference type="EMBL" id="CDW31515.1"/>
    </source>
</evidence>
<protein>
    <submittedName>
        <fullName evidence="8">Nuclear pore complex protein Nup160 homolog [Bombus impatiens]</fullName>
    </submittedName>
</protein>
<dbReference type="Pfam" id="PF23347">
    <property type="entry name" value="TPR_Nup160_C"/>
    <property type="match status" value="1"/>
</dbReference>
<evidence type="ECO:0000256" key="2">
    <source>
        <dbReference type="ARBA" id="ARBA00022448"/>
    </source>
</evidence>
<feature type="non-terminal residue" evidence="8">
    <location>
        <position position="1"/>
    </location>
</feature>
<feature type="domain" description="NUP160 helical" evidence="5">
    <location>
        <begin position="577"/>
        <end position="809"/>
    </location>
</feature>
<evidence type="ECO:0000259" key="7">
    <source>
        <dbReference type="Pfam" id="PF23354"/>
    </source>
</evidence>
<organism evidence="8">
    <name type="scientific">Lepeophtheirus salmonis</name>
    <name type="common">Salmon louse</name>
    <name type="synonym">Caligus salmonis</name>
    <dbReference type="NCBI Taxonomy" id="72036"/>
    <lineage>
        <taxon>Eukaryota</taxon>
        <taxon>Metazoa</taxon>
        <taxon>Ecdysozoa</taxon>
        <taxon>Arthropoda</taxon>
        <taxon>Crustacea</taxon>
        <taxon>Multicrustacea</taxon>
        <taxon>Hexanauplia</taxon>
        <taxon>Copepoda</taxon>
        <taxon>Siphonostomatoida</taxon>
        <taxon>Caligidae</taxon>
        <taxon>Lepeophtheirus</taxon>
    </lineage>
</organism>
<dbReference type="PANTHER" id="PTHR21286:SF0">
    <property type="entry name" value="NUCLEAR PORE COMPLEX PROTEIN NUP160"/>
    <property type="match status" value="1"/>
</dbReference>